<evidence type="ECO:0000313" key="1">
    <source>
        <dbReference type="EMBL" id="MDT3469428.1"/>
    </source>
</evidence>
<accession>A0AAJ2JCP0</accession>
<comment type="caution">
    <text evidence="1">The sequence shown here is derived from an EMBL/GenBank/DDBJ whole genome shotgun (WGS) entry which is preliminary data.</text>
</comment>
<name>A0AAJ2JCP0_STEMA</name>
<dbReference type="Proteomes" id="UP001251948">
    <property type="component" value="Unassembled WGS sequence"/>
</dbReference>
<dbReference type="AlphaFoldDB" id="A0AAJ2JCP0"/>
<evidence type="ECO:0000313" key="2">
    <source>
        <dbReference type="Proteomes" id="UP001251948"/>
    </source>
</evidence>
<dbReference type="EMBL" id="JAVSKO010000006">
    <property type="protein sequence ID" value="MDT3469428.1"/>
    <property type="molecule type" value="Genomic_DNA"/>
</dbReference>
<sequence>MVRFRRRPFEDLQEPFAAEPLAPAALPTAALPFVQQLRLHLASDGPLQRRPAHAAIIHDGATVCWLDARNDRMMTTAPAPITLTLLQKLLADADPALSLVPVTQDVFVQRATVSSNIPLRLTLWNIALATAGHGTPMQPLHDGTKLRLRRWPDFRILAHRPDHFRLCALLIKQGASVQACCAILDLPRRSVQSFFNAAFLTAYAFPVVGEDAPVRPSPTDGLVNLWRQLRIRWSADRA</sequence>
<reference evidence="1" key="1">
    <citation type="submission" date="2023-07" db="EMBL/GenBank/DDBJ databases">
        <title>Comparative genomics of clinical Stenotrophomonas maltophilia isolates reveals regions of diversity which correlate with colonization and persistence in vivo.</title>
        <authorList>
            <person name="Mcdaniel M.S."/>
            <person name="Swords W.E."/>
            <person name="Sumpter N.A."/>
            <person name="Lindgren N.R."/>
            <person name="Billiot C.E."/>
        </authorList>
    </citation>
    <scope>NUCLEOTIDE SEQUENCE</scope>
    <source>
        <strain evidence="1">Ism4</strain>
    </source>
</reference>
<organism evidence="1 2">
    <name type="scientific">Stenotrophomonas maltophilia</name>
    <name type="common">Pseudomonas maltophilia</name>
    <name type="synonym">Xanthomonas maltophilia</name>
    <dbReference type="NCBI Taxonomy" id="40324"/>
    <lineage>
        <taxon>Bacteria</taxon>
        <taxon>Pseudomonadati</taxon>
        <taxon>Pseudomonadota</taxon>
        <taxon>Gammaproteobacteria</taxon>
        <taxon>Lysobacterales</taxon>
        <taxon>Lysobacteraceae</taxon>
        <taxon>Stenotrophomonas</taxon>
        <taxon>Stenotrophomonas maltophilia group</taxon>
    </lineage>
</organism>
<proteinExistence type="predicted"/>
<dbReference type="RefSeq" id="WP_308308476.1">
    <property type="nucleotide sequence ID" value="NZ_JAVSKO010000006.1"/>
</dbReference>
<gene>
    <name evidence="1" type="ORF">ROV92_15705</name>
</gene>
<protein>
    <submittedName>
        <fullName evidence="1">Uncharacterized protein</fullName>
    </submittedName>
</protein>